<evidence type="ECO:0000259" key="1">
    <source>
        <dbReference type="Pfam" id="PF04248"/>
    </source>
</evidence>
<keyword evidence="3" id="KW-1185">Reference proteome</keyword>
<dbReference type="RefSeq" id="WP_317546243.1">
    <property type="nucleotide sequence ID" value="NZ_JAWLKB010000063.1"/>
</dbReference>
<accession>A0ABU4C554</accession>
<feature type="domain" description="DUF427" evidence="1">
    <location>
        <begin position="31"/>
        <end position="105"/>
    </location>
</feature>
<dbReference type="Gene3D" id="2.170.150.40">
    <property type="entry name" value="Domain of unknown function (DUF427)"/>
    <property type="match status" value="2"/>
</dbReference>
<dbReference type="InterPro" id="IPR007361">
    <property type="entry name" value="DUF427"/>
</dbReference>
<evidence type="ECO:0000313" key="2">
    <source>
        <dbReference type="EMBL" id="MDV6271645.1"/>
    </source>
</evidence>
<dbReference type="PANTHER" id="PTHR34310">
    <property type="entry name" value="DUF427 DOMAIN PROTEIN (AFU_ORTHOLOGUE AFUA_3G02220)"/>
    <property type="match status" value="1"/>
</dbReference>
<dbReference type="PANTHER" id="PTHR34310:SF9">
    <property type="entry name" value="BLR5716 PROTEIN"/>
    <property type="match status" value="1"/>
</dbReference>
<organism evidence="2 3">
    <name type="scientific">Rhodococcus globerulus</name>
    <dbReference type="NCBI Taxonomy" id="33008"/>
    <lineage>
        <taxon>Bacteria</taxon>
        <taxon>Bacillati</taxon>
        <taxon>Actinomycetota</taxon>
        <taxon>Actinomycetes</taxon>
        <taxon>Mycobacteriales</taxon>
        <taxon>Nocardiaceae</taxon>
        <taxon>Rhodococcus</taxon>
    </lineage>
</organism>
<dbReference type="EMBL" id="JAWLKB010000063">
    <property type="protein sequence ID" value="MDV6271645.1"/>
    <property type="molecule type" value="Genomic_DNA"/>
</dbReference>
<name>A0ABU4C554_RHOGO</name>
<dbReference type="Proteomes" id="UP001185927">
    <property type="component" value="Unassembled WGS sequence"/>
</dbReference>
<sequence>MTDTHIPAAVTRRHPVPPGEFTFEPSARLVRGTIGEHTVVESTAPVLVWEPDQAVPGYVFPRADVRTELLTPTEAPAHDRHAGVRTWYDLELDGVTYPALAFDYAVEGLEDYVGIDWFRRTDPGVEHWYEEAEEIFRHPRDPYKRIDSLQSTRHVEVYIGDTKVADTRVPVLLFETRLPVRYYIRQEDVDFTHLRETTLSTTCPYKGDARYWSYENGEAVLENVIWAYPTPLESVSNITDYVSFYNEVVDIVVDGIPLTRPVSEFSGRLATRPRA</sequence>
<reference evidence="2 3" key="1">
    <citation type="submission" date="2023-10" db="EMBL/GenBank/DDBJ databases">
        <title>Development of a sustainable strategy for remediation of hydrocarbon-contaminated territories based on the waste exchange concept.</title>
        <authorList>
            <person name="Krivoruchko A."/>
        </authorList>
    </citation>
    <scope>NUCLEOTIDE SEQUENCE [LARGE SCALE GENOMIC DNA]</scope>
    <source>
        <strain evidence="2 3">IEGM 1203</strain>
    </source>
</reference>
<dbReference type="InterPro" id="IPR038694">
    <property type="entry name" value="DUF427_sf"/>
</dbReference>
<proteinExistence type="predicted"/>
<feature type="domain" description="DUF427" evidence="1">
    <location>
        <begin position="155"/>
        <end position="247"/>
    </location>
</feature>
<dbReference type="Pfam" id="PF04248">
    <property type="entry name" value="NTP_transf_9"/>
    <property type="match status" value="2"/>
</dbReference>
<gene>
    <name evidence="2" type="ORF">R3Q16_34195</name>
</gene>
<evidence type="ECO:0000313" key="3">
    <source>
        <dbReference type="Proteomes" id="UP001185927"/>
    </source>
</evidence>
<protein>
    <submittedName>
        <fullName evidence="2">DUF427 domain-containing protein</fullName>
    </submittedName>
</protein>
<comment type="caution">
    <text evidence="2">The sequence shown here is derived from an EMBL/GenBank/DDBJ whole genome shotgun (WGS) entry which is preliminary data.</text>
</comment>